<sequence>EEEEEEEEEEDEDEEEELEFEYEEDEVNYGAYGAYAPVGMDHGYNQQNAQMMAGATQNAPIELSDSD</sequence>
<feature type="non-terminal residue" evidence="2">
    <location>
        <position position="1"/>
    </location>
</feature>
<proteinExistence type="predicted"/>
<protein>
    <submittedName>
        <fullName evidence="2">Uncharacterized protein</fullName>
    </submittedName>
</protein>
<evidence type="ECO:0000313" key="3">
    <source>
        <dbReference type="Proteomes" id="UP000799757"/>
    </source>
</evidence>
<gene>
    <name evidence="2" type="ORF">K505DRAFT_368952</name>
</gene>
<dbReference type="AlphaFoldDB" id="A0A6A6WP03"/>
<feature type="region of interest" description="Disordered" evidence="1">
    <location>
        <begin position="1"/>
        <end position="25"/>
    </location>
</feature>
<reference evidence="2" key="1">
    <citation type="journal article" date="2020" name="Stud. Mycol.">
        <title>101 Dothideomycetes genomes: a test case for predicting lifestyles and emergence of pathogens.</title>
        <authorList>
            <person name="Haridas S."/>
            <person name="Albert R."/>
            <person name="Binder M."/>
            <person name="Bloem J."/>
            <person name="Labutti K."/>
            <person name="Salamov A."/>
            <person name="Andreopoulos B."/>
            <person name="Baker S."/>
            <person name="Barry K."/>
            <person name="Bills G."/>
            <person name="Bluhm B."/>
            <person name="Cannon C."/>
            <person name="Castanera R."/>
            <person name="Culley D."/>
            <person name="Daum C."/>
            <person name="Ezra D."/>
            <person name="Gonzalez J."/>
            <person name="Henrissat B."/>
            <person name="Kuo A."/>
            <person name="Liang C."/>
            <person name="Lipzen A."/>
            <person name="Lutzoni F."/>
            <person name="Magnuson J."/>
            <person name="Mondo S."/>
            <person name="Nolan M."/>
            <person name="Ohm R."/>
            <person name="Pangilinan J."/>
            <person name="Park H.-J."/>
            <person name="Ramirez L."/>
            <person name="Alfaro M."/>
            <person name="Sun H."/>
            <person name="Tritt A."/>
            <person name="Yoshinaga Y."/>
            <person name="Zwiers L.-H."/>
            <person name="Turgeon B."/>
            <person name="Goodwin S."/>
            <person name="Spatafora J."/>
            <person name="Crous P."/>
            <person name="Grigoriev I."/>
        </authorList>
    </citation>
    <scope>NUCLEOTIDE SEQUENCE</scope>
    <source>
        <strain evidence="2">CBS 109.77</strain>
    </source>
</reference>
<dbReference type="EMBL" id="MU002776">
    <property type="protein sequence ID" value="KAF2785641.1"/>
    <property type="molecule type" value="Genomic_DNA"/>
</dbReference>
<accession>A0A6A6WP03</accession>
<evidence type="ECO:0000256" key="1">
    <source>
        <dbReference type="SAM" id="MobiDB-lite"/>
    </source>
</evidence>
<name>A0A6A6WP03_9PLEO</name>
<organism evidence="2 3">
    <name type="scientific">Melanomma pulvis-pyrius CBS 109.77</name>
    <dbReference type="NCBI Taxonomy" id="1314802"/>
    <lineage>
        <taxon>Eukaryota</taxon>
        <taxon>Fungi</taxon>
        <taxon>Dikarya</taxon>
        <taxon>Ascomycota</taxon>
        <taxon>Pezizomycotina</taxon>
        <taxon>Dothideomycetes</taxon>
        <taxon>Pleosporomycetidae</taxon>
        <taxon>Pleosporales</taxon>
        <taxon>Melanommataceae</taxon>
        <taxon>Melanomma</taxon>
    </lineage>
</organism>
<dbReference type="Proteomes" id="UP000799757">
    <property type="component" value="Unassembled WGS sequence"/>
</dbReference>
<evidence type="ECO:0000313" key="2">
    <source>
        <dbReference type="EMBL" id="KAF2785641.1"/>
    </source>
</evidence>
<keyword evidence="3" id="KW-1185">Reference proteome</keyword>